<reference evidence="5 6" key="1">
    <citation type="submission" date="2024-06" db="EMBL/GenBank/DDBJ databases">
        <title>Genomics of switchgrass bacterial isolates.</title>
        <authorList>
            <person name="Shade A."/>
        </authorList>
    </citation>
    <scope>NUCLEOTIDE SEQUENCE [LARGE SCALE GENOMIC DNA]</scope>
    <source>
        <strain evidence="5 6">PvP084</strain>
    </source>
</reference>
<accession>A0ABV2NKZ4</accession>
<dbReference type="SUPFAM" id="SSF56349">
    <property type="entry name" value="DNA breaking-rejoining enzymes"/>
    <property type="match status" value="1"/>
</dbReference>
<evidence type="ECO:0000259" key="4">
    <source>
        <dbReference type="Pfam" id="PF13356"/>
    </source>
</evidence>
<dbReference type="Pfam" id="PF13356">
    <property type="entry name" value="Arm-DNA-bind_3"/>
    <property type="match status" value="1"/>
</dbReference>
<dbReference type="InterPro" id="IPR011010">
    <property type="entry name" value="DNA_brk_join_enz"/>
</dbReference>
<dbReference type="InterPro" id="IPR025166">
    <property type="entry name" value="Integrase_DNA_bind_dom"/>
</dbReference>
<gene>
    <name evidence="5" type="ORF">ABIC20_004483</name>
</gene>
<keyword evidence="6" id="KW-1185">Reference proteome</keyword>
<protein>
    <submittedName>
        <fullName evidence="5">Integrase</fullName>
    </submittedName>
</protein>
<comment type="caution">
    <text evidence="5">The sequence shown here is derived from an EMBL/GenBank/DDBJ whole genome shotgun (WGS) entry which is preliminary data.</text>
</comment>
<evidence type="ECO:0000256" key="3">
    <source>
        <dbReference type="ARBA" id="ARBA00023172"/>
    </source>
</evidence>
<organism evidence="5 6">
    <name type="scientific">Methylobacterium radiotolerans</name>
    <dbReference type="NCBI Taxonomy" id="31998"/>
    <lineage>
        <taxon>Bacteria</taxon>
        <taxon>Pseudomonadati</taxon>
        <taxon>Pseudomonadota</taxon>
        <taxon>Alphaproteobacteria</taxon>
        <taxon>Hyphomicrobiales</taxon>
        <taxon>Methylobacteriaceae</taxon>
        <taxon>Methylobacterium</taxon>
    </lineage>
</organism>
<feature type="domain" description="Integrase DNA-binding" evidence="4">
    <location>
        <begin position="15"/>
        <end position="100"/>
    </location>
</feature>
<comment type="similarity">
    <text evidence="1">Belongs to the 'phage' integrase family.</text>
</comment>
<dbReference type="InterPro" id="IPR038488">
    <property type="entry name" value="Integrase_DNA-bd_sf"/>
</dbReference>
<dbReference type="PANTHER" id="PTHR30629">
    <property type="entry name" value="PROPHAGE INTEGRASE"/>
    <property type="match status" value="1"/>
</dbReference>
<dbReference type="Proteomes" id="UP001549119">
    <property type="component" value="Unassembled WGS sequence"/>
</dbReference>
<dbReference type="InterPro" id="IPR013762">
    <property type="entry name" value="Integrase-like_cat_sf"/>
</dbReference>
<evidence type="ECO:0000313" key="6">
    <source>
        <dbReference type="Proteomes" id="UP001549119"/>
    </source>
</evidence>
<evidence type="ECO:0000256" key="2">
    <source>
        <dbReference type="ARBA" id="ARBA00022908"/>
    </source>
</evidence>
<sequence length="495" mass="55343">MAASRGTYSRTRTRLTAQTIATAARMIAKGQVQGRGAEFADTETTGLTLRVTSAAGVWYLRHRKGTVRLGSMDRLDLPAARHAAHVARTDLERGVDPRQDLQIFEMRREIGDSIDEAHDAAFPAVIEPPSEARRRKHGPWIWSDLMAEFLAAKEKGFKDGYASKYAAYHRGPEFRDIERREIASLRIGDLERLRDRVVEARTVSAAARVVAQNREAFNWAYKFHQARSGLESVRSPFWRDWDIEYQAGTRDHIPTVAELARTLVVAELHRDLGSTGRRTENGMLAALWGVVLTGQRTGALGRTRRAGIIEMPDRPDWQVWTWTGLEMKGGRKASRPHALPVPPEALAAIARFGGDPDSKWIFPSRFDGKHVTPAGFTGLFHRLEGITKAGKGGNEIRRPEGDLFARYGIRVWTPHDVRRSLATFLDEEGLGGAGSAILAHSRGKGTDEEKVEDITRRVYIKAQRLELKAKGMALWVPRVLAAYERERARLAGPKP</sequence>
<keyword evidence="3" id="KW-0233">DNA recombination</keyword>
<dbReference type="RefSeq" id="WP_063111257.1">
    <property type="nucleotide sequence ID" value="NZ_JBEPNV010000001.1"/>
</dbReference>
<dbReference type="InterPro" id="IPR050808">
    <property type="entry name" value="Phage_Integrase"/>
</dbReference>
<evidence type="ECO:0000256" key="1">
    <source>
        <dbReference type="ARBA" id="ARBA00008857"/>
    </source>
</evidence>
<dbReference type="Gene3D" id="3.30.160.390">
    <property type="entry name" value="Integrase, DNA-binding domain"/>
    <property type="match status" value="1"/>
</dbReference>
<dbReference type="EMBL" id="JBEPNW010000002">
    <property type="protein sequence ID" value="MET3867174.1"/>
    <property type="molecule type" value="Genomic_DNA"/>
</dbReference>
<keyword evidence="2" id="KW-0229">DNA integration</keyword>
<dbReference type="Gene3D" id="1.10.443.10">
    <property type="entry name" value="Intergrase catalytic core"/>
    <property type="match status" value="1"/>
</dbReference>
<evidence type="ECO:0000313" key="5">
    <source>
        <dbReference type="EMBL" id="MET3867174.1"/>
    </source>
</evidence>
<proteinExistence type="inferred from homology"/>
<dbReference type="PANTHER" id="PTHR30629:SF2">
    <property type="entry name" value="PROPHAGE INTEGRASE INTS-RELATED"/>
    <property type="match status" value="1"/>
</dbReference>
<name>A0ABV2NKZ4_9HYPH</name>